<feature type="domain" description="4'-phosphopantetheinyl transferase N-terminal" evidence="4">
    <location>
        <begin position="32"/>
        <end position="110"/>
    </location>
</feature>
<dbReference type="InterPro" id="IPR008278">
    <property type="entry name" value="4-PPantetheinyl_Trfase_dom"/>
</dbReference>
<dbReference type="Gene3D" id="3.90.470.20">
    <property type="entry name" value="4'-phosphopantetheinyl transferase domain"/>
    <property type="match status" value="2"/>
</dbReference>
<sequence length="262" mass="29583">MPHPTSAPGIDLWLTFYQELTDPRLLDELRGLLSEAERQQAARFHFADDRKRYLATRALVRTVLSRYAPVAPTDWVFTANAYGRPQIDPCHGEAAGLHFNLSHTQGLIVLGVARHGALGVDVEHLHARQVSPGLGERFFSPAEAAALAAVPPAQRQARFFEYWTFKEAYIKARGMGLSIPLDRFGFDYPHEHAVQLTIDPALGDDAQRWQFWQFRPTPDHLLAICTERPPTPLPTPTLRRVVPTLADEVWPAMVMRESWVGY</sequence>
<feature type="domain" description="4'-phosphopantetheinyl transferase" evidence="3">
    <location>
        <begin position="118"/>
        <end position="225"/>
    </location>
</feature>
<reference evidence="5" key="1">
    <citation type="submission" date="2022-10" db="EMBL/GenBank/DDBJ databases">
        <title>Chitiniphilus purpureus sp. nov., a novel chitin-degrading bacterium isolated from crawfish pond sediment.</title>
        <authorList>
            <person name="Li K."/>
        </authorList>
    </citation>
    <scope>NUCLEOTIDE SEQUENCE</scope>
    <source>
        <strain evidence="5">CD1</strain>
    </source>
</reference>
<evidence type="ECO:0000256" key="1">
    <source>
        <dbReference type="ARBA" id="ARBA00010990"/>
    </source>
</evidence>
<dbReference type="InterPro" id="IPR037143">
    <property type="entry name" value="4-PPantetheinyl_Trfase_dom_sf"/>
</dbReference>
<dbReference type="InterPro" id="IPR055066">
    <property type="entry name" value="AASDHPPT_N"/>
</dbReference>
<keyword evidence="6" id="KW-1185">Reference proteome</keyword>
<dbReference type="EMBL" id="CP106753">
    <property type="protein sequence ID" value="UXY16201.1"/>
    <property type="molecule type" value="Genomic_DNA"/>
</dbReference>
<dbReference type="Pfam" id="PF22624">
    <property type="entry name" value="AASDHPPT_N"/>
    <property type="match status" value="1"/>
</dbReference>
<gene>
    <name evidence="5" type="ORF">N8I74_04045</name>
</gene>
<evidence type="ECO:0000256" key="2">
    <source>
        <dbReference type="ARBA" id="ARBA00022679"/>
    </source>
</evidence>
<dbReference type="RefSeq" id="WP_263125647.1">
    <property type="nucleotide sequence ID" value="NZ_CP106753.1"/>
</dbReference>
<evidence type="ECO:0000313" key="6">
    <source>
        <dbReference type="Proteomes" id="UP001061302"/>
    </source>
</evidence>
<proteinExistence type="inferred from homology"/>
<accession>A0ABY6DPC2</accession>
<protein>
    <submittedName>
        <fullName evidence="5">4'-phosphopantetheinyl transferase superfamily protein</fullName>
    </submittedName>
</protein>
<comment type="similarity">
    <text evidence="1">Belongs to the P-Pant transferase superfamily. Gsp/Sfp/HetI/AcpT family.</text>
</comment>
<evidence type="ECO:0000259" key="3">
    <source>
        <dbReference type="Pfam" id="PF01648"/>
    </source>
</evidence>
<dbReference type="SUPFAM" id="SSF56214">
    <property type="entry name" value="4'-phosphopantetheinyl transferase"/>
    <property type="match status" value="2"/>
</dbReference>
<evidence type="ECO:0000313" key="5">
    <source>
        <dbReference type="EMBL" id="UXY16201.1"/>
    </source>
</evidence>
<dbReference type="Proteomes" id="UP001061302">
    <property type="component" value="Chromosome"/>
</dbReference>
<organism evidence="5 6">
    <name type="scientific">Chitiniphilus purpureus</name>
    <dbReference type="NCBI Taxonomy" id="2981137"/>
    <lineage>
        <taxon>Bacteria</taxon>
        <taxon>Pseudomonadati</taxon>
        <taxon>Pseudomonadota</taxon>
        <taxon>Betaproteobacteria</taxon>
        <taxon>Neisseriales</taxon>
        <taxon>Chitinibacteraceae</taxon>
        <taxon>Chitiniphilus</taxon>
    </lineage>
</organism>
<dbReference type="GO" id="GO:0016740">
    <property type="term" value="F:transferase activity"/>
    <property type="evidence" value="ECO:0007669"/>
    <property type="project" value="UniProtKB-KW"/>
</dbReference>
<dbReference type="PANTHER" id="PTHR12215">
    <property type="entry name" value="PHOSPHOPANTETHEINE TRANSFERASE"/>
    <property type="match status" value="1"/>
</dbReference>
<keyword evidence="2 5" id="KW-0808">Transferase</keyword>
<name>A0ABY6DPC2_9NEIS</name>
<dbReference type="Pfam" id="PF01648">
    <property type="entry name" value="ACPS"/>
    <property type="match status" value="1"/>
</dbReference>
<evidence type="ECO:0000259" key="4">
    <source>
        <dbReference type="Pfam" id="PF22624"/>
    </source>
</evidence>
<dbReference type="InterPro" id="IPR050559">
    <property type="entry name" value="P-Pant_transferase_sf"/>
</dbReference>
<dbReference type="PANTHER" id="PTHR12215:SF10">
    <property type="entry name" value="L-AMINOADIPATE-SEMIALDEHYDE DEHYDROGENASE-PHOSPHOPANTETHEINYL TRANSFERASE"/>
    <property type="match status" value="1"/>
</dbReference>